<dbReference type="InterPro" id="IPR000340">
    <property type="entry name" value="Dual-sp_phosphatase_cat-dom"/>
</dbReference>
<dbReference type="PANTHER" id="PTHR46588">
    <property type="entry name" value="SERINE/THREONINE/TYROSINE-INTERACTING PROTEIN"/>
    <property type="match status" value="1"/>
</dbReference>
<dbReference type="PROSITE" id="PS50056">
    <property type="entry name" value="TYR_PHOSPHATASE_2"/>
    <property type="match status" value="1"/>
</dbReference>
<protein>
    <recommendedName>
        <fullName evidence="2">Tyrosine specific protein phosphatases domain-containing protein</fullName>
    </recommendedName>
</protein>
<dbReference type="SUPFAM" id="SSF52799">
    <property type="entry name" value="(Phosphotyrosine protein) phosphatases II"/>
    <property type="match status" value="1"/>
</dbReference>
<evidence type="ECO:0000256" key="1">
    <source>
        <dbReference type="ARBA" id="ARBA00009649"/>
    </source>
</evidence>
<dbReference type="InterPro" id="IPR029021">
    <property type="entry name" value="Prot-tyrosine_phosphatase-like"/>
</dbReference>
<evidence type="ECO:0000313" key="3">
    <source>
        <dbReference type="EMBL" id="KEQ93144.1"/>
    </source>
</evidence>
<dbReference type="InterPro" id="IPR000387">
    <property type="entry name" value="Tyr_Pase_dom"/>
</dbReference>
<dbReference type="InParanoid" id="A0A074YB23"/>
<dbReference type="Pfam" id="PF00782">
    <property type="entry name" value="DSPc"/>
    <property type="match status" value="1"/>
</dbReference>
<dbReference type="Proteomes" id="UP000030641">
    <property type="component" value="Unassembled WGS sequence"/>
</dbReference>
<dbReference type="HOGENOM" id="CLU_049471_0_0_1"/>
<evidence type="ECO:0000259" key="2">
    <source>
        <dbReference type="PROSITE" id="PS50056"/>
    </source>
</evidence>
<evidence type="ECO:0000313" key="4">
    <source>
        <dbReference type="Proteomes" id="UP000030641"/>
    </source>
</evidence>
<keyword evidence="4" id="KW-1185">Reference proteome</keyword>
<gene>
    <name evidence="3" type="ORF">AUEXF2481DRAFT_7093</name>
</gene>
<dbReference type="Gene3D" id="3.90.190.10">
    <property type="entry name" value="Protein tyrosine phosphatase superfamily"/>
    <property type="match status" value="1"/>
</dbReference>
<dbReference type="EMBL" id="KL584767">
    <property type="protein sequence ID" value="KEQ93144.1"/>
    <property type="molecule type" value="Genomic_DNA"/>
</dbReference>
<comment type="similarity">
    <text evidence="1">Belongs to the protein-tyrosine phosphatase family. Non-receptor class subfamily.</text>
</comment>
<dbReference type="GO" id="GO:0005737">
    <property type="term" value="C:cytoplasm"/>
    <property type="evidence" value="ECO:0007669"/>
    <property type="project" value="TreeGrafter"/>
</dbReference>
<dbReference type="SMART" id="SM00195">
    <property type="entry name" value="DSPc"/>
    <property type="match status" value="1"/>
</dbReference>
<dbReference type="STRING" id="1043005.A0A074YB23"/>
<proteinExistence type="inferred from homology"/>
<dbReference type="AlphaFoldDB" id="A0A074YB23"/>
<accession>A0A074YB23</accession>
<dbReference type="InterPro" id="IPR020422">
    <property type="entry name" value="TYR_PHOSPHATASE_DUAL_dom"/>
</dbReference>
<dbReference type="OrthoDB" id="10252009at2759"/>
<sequence>MASQAATLRGDEYCARLPTPPRIVVPPPTANISLAPEFNLHPIAKSGPLSAINYDNMTTGSLLDWSYERRRQAQQILPFLYLGPMSAVKDRDFLRTEGITLLMAVRQRHSFESKIMQAALNVADEINIQKQALDMSSAHQLVSSFTRASVAINEHMNSRPDAKVLVFCESGNERSAAVVAAYLMDILADVDHIKAMQIVQAQRFCVNFDDNVKRLLQGYWDLLQARRTTATVDTGGRAKRHLEREMDSDGMDIDETGDDTERFGSRTFAPFVDAA</sequence>
<dbReference type="InterPro" id="IPR052449">
    <property type="entry name" value="STYX-Interacting_Phosphatase"/>
</dbReference>
<dbReference type="RefSeq" id="XP_013341505.1">
    <property type="nucleotide sequence ID" value="XM_013486051.1"/>
</dbReference>
<organism evidence="3 4">
    <name type="scientific">Aureobasidium subglaciale (strain EXF-2481)</name>
    <name type="common">Aureobasidium pullulans var. subglaciale</name>
    <dbReference type="NCBI Taxonomy" id="1043005"/>
    <lineage>
        <taxon>Eukaryota</taxon>
        <taxon>Fungi</taxon>
        <taxon>Dikarya</taxon>
        <taxon>Ascomycota</taxon>
        <taxon>Pezizomycotina</taxon>
        <taxon>Dothideomycetes</taxon>
        <taxon>Dothideomycetidae</taxon>
        <taxon>Dothideales</taxon>
        <taxon>Saccotheciaceae</taxon>
        <taxon>Aureobasidium</taxon>
    </lineage>
</organism>
<dbReference type="GO" id="GO:0062026">
    <property type="term" value="P:negative regulation of SCF-dependent proteasomal ubiquitin-dependent catabolic process"/>
    <property type="evidence" value="ECO:0007669"/>
    <property type="project" value="TreeGrafter"/>
</dbReference>
<reference evidence="3 4" key="1">
    <citation type="journal article" date="2014" name="BMC Genomics">
        <title>Genome sequencing of four Aureobasidium pullulans varieties: biotechnological potential, stress tolerance, and description of new species.</title>
        <authorList>
            <person name="Gostin Ar C."/>
            <person name="Ohm R.A."/>
            <person name="Kogej T."/>
            <person name="Sonjak S."/>
            <person name="Turk M."/>
            <person name="Zajc J."/>
            <person name="Zalar P."/>
            <person name="Grube M."/>
            <person name="Sun H."/>
            <person name="Han J."/>
            <person name="Sharma A."/>
            <person name="Chiniquy J."/>
            <person name="Ngan C.Y."/>
            <person name="Lipzen A."/>
            <person name="Barry K."/>
            <person name="Grigoriev I.V."/>
            <person name="Gunde-Cimerman N."/>
        </authorList>
    </citation>
    <scope>NUCLEOTIDE SEQUENCE [LARGE SCALE GENOMIC DNA]</scope>
    <source>
        <strain evidence="3 4">EXF-2481</strain>
    </source>
</reference>
<feature type="domain" description="Tyrosine specific protein phosphatases" evidence="2">
    <location>
        <begin position="143"/>
        <end position="203"/>
    </location>
</feature>
<dbReference type="GeneID" id="25370981"/>
<name>A0A074YB23_AURSE</name>
<dbReference type="OMA" id="IAYIMVM"/>
<dbReference type="GO" id="GO:0140096">
    <property type="term" value="F:catalytic activity, acting on a protein"/>
    <property type="evidence" value="ECO:0007669"/>
    <property type="project" value="UniProtKB-ARBA"/>
</dbReference>
<dbReference type="GO" id="GO:0005654">
    <property type="term" value="C:nucleoplasm"/>
    <property type="evidence" value="ECO:0007669"/>
    <property type="project" value="TreeGrafter"/>
</dbReference>
<dbReference type="CDD" id="cd14498">
    <property type="entry name" value="DSP"/>
    <property type="match status" value="1"/>
</dbReference>
<dbReference type="GO" id="GO:1990444">
    <property type="term" value="F:F-box domain binding"/>
    <property type="evidence" value="ECO:0007669"/>
    <property type="project" value="TreeGrafter"/>
</dbReference>
<dbReference type="GO" id="GO:0070372">
    <property type="term" value="P:regulation of ERK1 and ERK2 cascade"/>
    <property type="evidence" value="ECO:0007669"/>
    <property type="project" value="TreeGrafter"/>
</dbReference>
<dbReference type="PANTHER" id="PTHR46588:SF1">
    <property type="entry name" value="SERINE_THREONINE_TYROSINE-INTERACTING PROTEIN"/>
    <property type="match status" value="1"/>
</dbReference>